<evidence type="ECO:0000313" key="2">
    <source>
        <dbReference type="Proteomes" id="UP000176780"/>
    </source>
</evidence>
<evidence type="ECO:0000313" key="1">
    <source>
        <dbReference type="EMBL" id="OGE03951.1"/>
    </source>
</evidence>
<dbReference type="AlphaFoldDB" id="A0A1F5HIL7"/>
<gene>
    <name evidence="1" type="ORF">A3B51_01990</name>
</gene>
<reference evidence="1 2" key="1">
    <citation type="journal article" date="2016" name="Nat. Commun.">
        <title>Thousands of microbial genomes shed light on interconnected biogeochemical processes in an aquifer system.</title>
        <authorList>
            <person name="Anantharaman K."/>
            <person name="Brown C.T."/>
            <person name="Hug L.A."/>
            <person name="Sharon I."/>
            <person name="Castelle C.J."/>
            <person name="Probst A.J."/>
            <person name="Thomas B.C."/>
            <person name="Singh A."/>
            <person name="Wilkins M.J."/>
            <person name="Karaoz U."/>
            <person name="Brodie E.L."/>
            <person name="Williams K.H."/>
            <person name="Hubbard S.S."/>
            <person name="Banfield J.F."/>
        </authorList>
    </citation>
    <scope>NUCLEOTIDE SEQUENCE [LARGE SCALE GENOMIC DNA]</scope>
</reference>
<comment type="caution">
    <text evidence="1">The sequence shown here is derived from an EMBL/GenBank/DDBJ whole genome shotgun (WGS) entry which is preliminary data.</text>
</comment>
<sequence>MLILARCDNLVEDRPSHSLVPLKLLAEKKEVIFRNNPFEARLKTHKLSGKLKDYYSFSLDYQTRIILEIRDKNTVWFHSVGTHEIYR</sequence>
<accession>A0A1F5HIL7</accession>
<organism evidence="1 2">
    <name type="scientific">Candidatus Curtissbacteria bacterium RIFCSPLOWO2_01_FULL_41_18</name>
    <dbReference type="NCBI Taxonomy" id="1797727"/>
    <lineage>
        <taxon>Bacteria</taxon>
        <taxon>Candidatus Curtissiibacteriota</taxon>
    </lineage>
</organism>
<proteinExistence type="predicted"/>
<dbReference type="SUPFAM" id="SSF143011">
    <property type="entry name" value="RelE-like"/>
    <property type="match status" value="1"/>
</dbReference>
<dbReference type="Proteomes" id="UP000176780">
    <property type="component" value="Unassembled WGS sequence"/>
</dbReference>
<dbReference type="EMBL" id="MFBQ01000040">
    <property type="protein sequence ID" value="OGE03951.1"/>
    <property type="molecule type" value="Genomic_DNA"/>
</dbReference>
<dbReference type="Gene3D" id="3.30.2310.20">
    <property type="entry name" value="RelE-like"/>
    <property type="match status" value="1"/>
</dbReference>
<dbReference type="STRING" id="1797727.A3B51_01990"/>
<name>A0A1F5HIL7_9BACT</name>
<protein>
    <submittedName>
        <fullName evidence="1">Uncharacterized protein</fullName>
    </submittedName>
</protein>
<dbReference type="InterPro" id="IPR035093">
    <property type="entry name" value="RelE/ParE_toxin_dom_sf"/>
</dbReference>